<protein>
    <submittedName>
        <fullName evidence="1">Uncharacterized protein</fullName>
    </submittedName>
</protein>
<name>A0A517Y7P1_9BACT</name>
<evidence type="ECO:0000313" key="1">
    <source>
        <dbReference type="EMBL" id="QDU26259.1"/>
    </source>
</evidence>
<sequence>MIGAMHTARSWPNGSANFWRDGGYPILLKARKSYFARTV</sequence>
<dbReference type="AlphaFoldDB" id="A0A517Y7P1"/>
<reference evidence="1 2" key="1">
    <citation type="submission" date="2019-02" db="EMBL/GenBank/DDBJ databases">
        <title>Deep-cultivation of Planctomycetes and their phenomic and genomic characterization uncovers novel biology.</title>
        <authorList>
            <person name="Wiegand S."/>
            <person name="Jogler M."/>
            <person name="Boedeker C."/>
            <person name="Pinto D."/>
            <person name="Vollmers J."/>
            <person name="Rivas-Marin E."/>
            <person name="Kohn T."/>
            <person name="Peeters S.H."/>
            <person name="Heuer A."/>
            <person name="Rast P."/>
            <person name="Oberbeckmann S."/>
            <person name="Bunk B."/>
            <person name="Jeske O."/>
            <person name="Meyerdierks A."/>
            <person name="Storesund J.E."/>
            <person name="Kallscheuer N."/>
            <person name="Luecker S."/>
            <person name="Lage O.M."/>
            <person name="Pohl T."/>
            <person name="Merkel B.J."/>
            <person name="Hornburger P."/>
            <person name="Mueller R.-W."/>
            <person name="Bruemmer F."/>
            <person name="Labrenz M."/>
            <person name="Spormann A.M."/>
            <person name="Op den Camp H."/>
            <person name="Overmann J."/>
            <person name="Amann R."/>
            <person name="Jetten M.S.M."/>
            <person name="Mascher T."/>
            <person name="Medema M.H."/>
            <person name="Devos D.P."/>
            <person name="Kaster A.-K."/>
            <person name="Ovreas L."/>
            <person name="Rohde M."/>
            <person name="Galperin M.Y."/>
            <person name="Jogler C."/>
        </authorList>
    </citation>
    <scope>NUCLEOTIDE SEQUENCE [LARGE SCALE GENOMIC DNA]</scope>
    <source>
        <strain evidence="1 2">ETA_A8</strain>
    </source>
</reference>
<proteinExistence type="predicted"/>
<evidence type="ECO:0000313" key="2">
    <source>
        <dbReference type="Proteomes" id="UP000315017"/>
    </source>
</evidence>
<dbReference type="KEGG" id="aagg:ETAA8_13350"/>
<accession>A0A517Y7P1</accession>
<keyword evidence="2" id="KW-1185">Reference proteome</keyword>
<dbReference type="EMBL" id="CP036274">
    <property type="protein sequence ID" value="QDU26259.1"/>
    <property type="molecule type" value="Genomic_DNA"/>
</dbReference>
<organism evidence="1 2">
    <name type="scientific">Anatilimnocola aggregata</name>
    <dbReference type="NCBI Taxonomy" id="2528021"/>
    <lineage>
        <taxon>Bacteria</taxon>
        <taxon>Pseudomonadati</taxon>
        <taxon>Planctomycetota</taxon>
        <taxon>Planctomycetia</taxon>
        <taxon>Pirellulales</taxon>
        <taxon>Pirellulaceae</taxon>
        <taxon>Anatilimnocola</taxon>
    </lineage>
</organism>
<dbReference type="Proteomes" id="UP000315017">
    <property type="component" value="Chromosome"/>
</dbReference>
<gene>
    <name evidence="1" type="ORF">ETAA8_13350</name>
</gene>